<evidence type="ECO:0000256" key="5">
    <source>
        <dbReference type="ARBA" id="ARBA00023163"/>
    </source>
</evidence>
<dbReference type="Proteomes" id="UP000218067">
    <property type="component" value="Chromosome"/>
</dbReference>
<protein>
    <recommendedName>
        <fullName evidence="6">RNA polymerase sigma factor</fullName>
    </recommendedName>
</protein>
<keyword evidence="5 6" id="KW-0804">Transcription</keyword>
<dbReference type="NCBIfam" id="TIGR02937">
    <property type="entry name" value="sigma70-ECF"/>
    <property type="match status" value="1"/>
</dbReference>
<dbReference type="InterPro" id="IPR039425">
    <property type="entry name" value="RNA_pol_sigma-70-like"/>
</dbReference>
<keyword evidence="3 6" id="KW-0731">Sigma factor</keyword>
<dbReference type="InterPro" id="IPR036388">
    <property type="entry name" value="WH-like_DNA-bd_sf"/>
</dbReference>
<comment type="similarity">
    <text evidence="1 6">Belongs to the sigma-70 factor family. ECF subfamily.</text>
</comment>
<dbReference type="InterPro" id="IPR013249">
    <property type="entry name" value="RNA_pol_sigma70_r4_t2"/>
</dbReference>
<sequence>MVTGGADEQITVLAMAAGRGDRAALAEFIEATQRDVWRLVAYLSDPACADDLTQETFLRAIGALPRFAGRSNARTWLFSIARRVVVDQIRYKTRRPRPAYVADLGEALGQARRGSRFEDIVEIRLLLDGLDEKRREALIFTQVLGLSYAEAAQICGSPIGTIRSRVARARDDLLRAAREGERAG</sequence>
<evidence type="ECO:0000256" key="6">
    <source>
        <dbReference type="RuleBase" id="RU000716"/>
    </source>
</evidence>
<evidence type="ECO:0000256" key="2">
    <source>
        <dbReference type="ARBA" id="ARBA00023015"/>
    </source>
</evidence>
<dbReference type="Pfam" id="PF04542">
    <property type="entry name" value="Sigma70_r2"/>
    <property type="match status" value="1"/>
</dbReference>
<evidence type="ECO:0000259" key="8">
    <source>
        <dbReference type="Pfam" id="PF08281"/>
    </source>
</evidence>
<dbReference type="PANTHER" id="PTHR43133:SF61">
    <property type="entry name" value="ECF RNA POLYMERASE SIGMA FACTOR SIGC"/>
    <property type="match status" value="1"/>
</dbReference>
<dbReference type="InterPro" id="IPR000838">
    <property type="entry name" value="RNA_pol_sigma70_ECF_CS"/>
</dbReference>
<dbReference type="NCBIfam" id="NF007231">
    <property type="entry name" value="PRK09649.1"/>
    <property type="match status" value="1"/>
</dbReference>
<keyword evidence="4 6" id="KW-0238">DNA-binding</keyword>
<dbReference type="EMBL" id="AP017624">
    <property type="protein sequence ID" value="BAV43664.1"/>
    <property type="molecule type" value="Genomic_DNA"/>
</dbReference>
<reference evidence="9 10" key="1">
    <citation type="submission" date="2016-08" db="EMBL/GenBank/DDBJ databases">
        <title>Complete genome sequence of Mycobacterium shinshuense, a subspecies of M. ulcerans.</title>
        <authorList>
            <person name="Yoshida M."/>
            <person name="Ogura Y."/>
            <person name="Hayashi T."/>
            <person name="Hoshino Y."/>
        </authorList>
    </citation>
    <scope>NUCLEOTIDE SEQUENCE [LARGE SCALE GENOMIC DNA]</scope>
    <source>
        <strain evidence="10">ATCC 33728</strain>
    </source>
</reference>
<evidence type="ECO:0000313" key="10">
    <source>
        <dbReference type="Proteomes" id="UP000218067"/>
    </source>
</evidence>
<evidence type="ECO:0000259" key="7">
    <source>
        <dbReference type="Pfam" id="PF04542"/>
    </source>
</evidence>
<organism evidence="9 10">
    <name type="scientific">Mycobacterium ulcerans subsp. shinshuense</name>
    <dbReference type="NCBI Taxonomy" id="1124626"/>
    <lineage>
        <taxon>Bacteria</taxon>
        <taxon>Bacillati</taxon>
        <taxon>Actinomycetota</taxon>
        <taxon>Actinomycetes</taxon>
        <taxon>Mycobacteriales</taxon>
        <taxon>Mycobacteriaceae</taxon>
        <taxon>Mycobacterium</taxon>
        <taxon>Mycobacterium ulcerans group</taxon>
    </lineage>
</organism>
<dbReference type="InterPro" id="IPR013325">
    <property type="entry name" value="RNA_pol_sigma_r2"/>
</dbReference>
<dbReference type="InterPro" id="IPR007627">
    <property type="entry name" value="RNA_pol_sigma70_r2"/>
</dbReference>
<dbReference type="SUPFAM" id="SSF88659">
    <property type="entry name" value="Sigma3 and sigma4 domains of RNA polymerase sigma factors"/>
    <property type="match status" value="1"/>
</dbReference>
<dbReference type="InterPro" id="IPR013324">
    <property type="entry name" value="RNA_pol_sigma_r3/r4-like"/>
</dbReference>
<name>A0A1B4Y9D0_MYCUL</name>
<keyword evidence="2 6" id="KW-0805">Transcription regulation</keyword>
<dbReference type="GO" id="GO:0003677">
    <property type="term" value="F:DNA binding"/>
    <property type="evidence" value="ECO:0007669"/>
    <property type="project" value="UniProtKB-KW"/>
</dbReference>
<dbReference type="SUPFAM" id="SSF88946">
    <property type="entry name" value="Sigma2 domain of RNA polymerase sigma factors"/>
    <property type="match status" value="1"/>
</dbReference>
<evidence type="ECO:0000313" key="9">
    <source>
        <dbReference type="EMBL" id="BAV43664.1"/>
    </source>
</evidence>
<proteinExistence type="inferred from homology"/>
<dbReference type="Pfam" id="PF08281">
    <property type="entry name" value="Sigma70_r4_2"/>
    <property type="match status" value="1"/>
</dbReference>
<evidence type="ECO:0000256" key="3">
    <source>
        <dbReference type="ARBA" id="ARBA00023082"/>
    </source>
</evidence>
<dbReference type="PANTHER" id="PTHR43133">
    <property type="entry name" value="RNA POLYMERASE ECF-TYPE SIGMA FACTO"/>
    <property type="match status" value="1"/>
</dbReference>
<dbReference type="Gene3D" id="1.10.10.10">
    <property type="entry name" value="Winged helix-like DNA-binding domain superfamily/Winged helix DNA-binding domain"/>
    <property type="match status" value="1"/>
</dbReference>
<accession>A0A1B4Y9D0</accession>
<gene>
    <name evidence="9" type="primary">sigC_1</name>
    <name evidence="9" type="ORF">SHTP_4799</name>
</gene>
<evidence type="ECO:0000256" key="4">
    <source>
        <dbReference type="ARBA" id="ARBA00023125"/>
    </source>
</evidence>
<evidence type="ECO:0000256" key="1">
    <source>
        <dbReference type="ARBA" id="ARBA00010641"/>
    </source>
</evidence>
<dbReference type="CDD" id="cd06171">
    <property type="entry name" value="Sigma70_r4"/>
    <property type="match status" value="1"/>
</dbReference>
<dbReference type="GO" id="GO:0006950">
    <property type="term" value="P:response to stress"/>
    <property type="evidence" value="ECO:0007669"/>
    <property type="project" value="UniProtKB-ARBA"/>
</dbReference>
<dbReference type="RefSeq" id="WP_011742342.1">
    <property type="nucleotide sequence ID" value="NZ_AP017624.1"/>
</dbReference>
<dbReference type="GeneID" id="93439354"/>
<dbReference type="AlphaFoldDB" id="A0A1B4Y9D0"/>
<dbReference type="GO" id="GO:0016987">
    <property type="term" value="F:sigma factor activity"/>
    <property type="evidence" value="ECO:0007669"/>
    <property type="project" value="UniProtKB-KW"/>
</dbReference>
<dbReference type="Gene3D" id="1.10.1740.10">
    <property type="match status" value="1"/>
</dbReference>
<feature type="domain" description="RNA polymerase sigma factor 70 region 4 type 2" evidence="8">
    <location>
        <begin position="121"/>
        <end position="172"/>
    </location>
</feature>
<dbReference type="PROSITE" id="PS01063">
    <property type="entry name" value="SIGMA70_ECF"/>
    <property type="match status" value="1"/>
</dbReference>
<dbReference type="GO" id="GO:0006352">
    <property type="term" value="P:DNA-templated transcription initiation"/>
    <property type="evidence" value="ECO:0007669"/>
    <property type="project" value="InterPro"/>
</dbReference>
<dbReference type="InterPro" id="IPR014284">
    <property type="entry name" value="RNA_pol_sigma-70_dom"/>
</dbReference>
<feature type="domain" description="RNA polymerase sigma-70 region 2" evidence="7">
    <location>
        <begin position="29"/>
        <end position="94"/>
    </location>
</feature>